<accession>D7U8M0</accession>
<dbReference type="EMBL" id="FN596742">
    <property type="protein sequence ID" value="CBI39084.3"/>
    <property type="molecule type" value="Genomic_DNA"/>
</dbReference>
<gene>
    <name evidence="2" type="ordered locus">VIT_08s0032g00580</name>
</gene>
<name>D7U8M0_VITVI</name>
<evidence type="ECO:0000313" key="2">
    <source>
        <dbReference type="EMBL" id="CBI39084.3"/>
    </source>
</evidence>
<evidence type="ECO:0000313" key="3">
    <source>
        <dbReference type="Proteomes" id="UP000009183"/>
    </source>
</evidence>
<reference evidence="3" key="1">
    <citation type="journal article" date="2007" name="Nature">
        <title>The grapevine genome sequence suggests ancestral hexaploidization in major angiosperm phyla.</title>
        <authorList>
            <consortium name="The French-Italian Public Consortium for Grapevine Genome Characterization."/>
            <person name="Jaillon O."/>
            <person name="Aury J.-M."/>
            <person name="Noel B."/>
            <person name="Policriti A."/>
            <person name="Clepet C."/>
            <person name="Casagrande A."/>
            <person name="Choisne N."/>
            <person name="Aubourg S."/>
            <person name="Vitulo N."/>
            <person name="Jubin C."/>
            <person name="Vezzi A."/>
            <person name="Legeai F."/>
            <person name="Hugueney P."/>
            <person name="Dasilva C."/>
            <person name="Horner D."/>
            <person name="Mica E."/>
            <person name="Jublot D."/>
            <person name="Poulain J."/>
            <person name="Bruyere C."/>
            <person name="Billault A."/>
            <person name="Segurens B."/>
            <person name="Gouyvenoux M."/>
            <person name="Ugarte E."/>
            <person name="Cattonaro F."/>
            <person name="Anthouard V."/>
            <person name="Vico V."/>
            <person name="Del Fabbro C."/>
            <person name="Alaux M."/>
            <person name="Di Gaspero G."/>
            <person name="Dumas V."/>
            <person name="Felice N."/>
            <person name="Paillard S."/>
            <person name="Juman I."/>
            <person name="Moroldo M."/>
            <person name="Scalabrin S."/>
            <person name="Canaguier A."/>
            <person name="Le Clainche I."/>
            <person name="Malacrida G."/>
            <person name="Durand E."/>
            <person name="Pesole G."/>
            <person name="Laucou V."/>
            <person name="Chatelet P."/>
            <person name="Merdinoglu D."/>
            <person name="Delledonne M."/>
            <person name="Pezzotti M."/>
            <person name="Lecharny A."/>
            <person name="Scarpelli C."/>
            <person name="Artiguenave F."/>
            <person name="Pe M.E."/>
            <person name="Valle G."/>
            <person name="Morgante M."/>
            <person name="Caboche M."/>
            <person name="Adam-Blondon A.-F."/>
            <person name="Weissenbach J."/>
            <person name="Quetier F."/>
            <person name="Wincker P."/>
        </authorList>
    </citation>
    <scope>NUCLEOTIDE SEQUENCE [LARGE SCALE GENOMIC DNA]</scope>
    <source>
        <strain evidence="3">cv. Pinot noir / PN40024</strain>
    </source>
</reference>
<dbReference type="Proteomes" id="UP000009183">
    <property type="component" value="Chromosome 8"/>
</dbReference>
<feature type="region of interest" description="Disordered" evidence="1">
    <location>
        <begin position="56"/>
        <end position="84"/>
    </location>
</feature>
<dbReference type="HOGENOM" id="CLU_2532084_0_0_1"/>
<protein>
    <submittedName>
        <fullName evidence="2">Uncharacterized protein</fullName>
    </submittedName>
</protein>
<sequence length="84" mass="9208">MLGHLNVQTFKLMLFSGIDGANSFRIKAICVCRVSNNQPTTKTATFRRDIQHVQNHRLISTQPPSPSNHGSLTTASSSTHSDSN</sequence>
<proteinExistence type="predicted"/>
<organism evidence="2 3">
    <name type="scientific">Vitis vinifera</name>
    <name type="common">Grape</name>
    <dbReference type="NCBI Taxonomy" id="29760"/>
    <lineage>
        <taxon>Eukaryota</taxon>
        <taxon>Viridiplantae</taxon>
        <taxon>Streptophyta</taxon>
        <taxon>Embryophyta</taxon>
        <taxon>Tracheophyta</taxon>
        <taxon>Spermatophyta</taxon>
        <taxon>Magnoliopsida</taxon>
        <taxon>eudicotyledons</taxon>
        <taxon>Gunneridae</taxon>
        <taxon>Pentapetalae</taxon>
        <taxon>rosids</taxon>
        <taxon>Vitales</taxon>
        <taxon>Vitaceae</taxon>
        <taxon>Viteae</taxon>
        <taxon>Vitis</taxon>
    </lineage>
</organism>
<dbReference type="InParanoid" id="D7U8M0"/>
<dbReference type="AlphaFoldDB" id="D7U8M0"/>
<evidence type="ECO:0000256" key="1">
    <source>
        <dbReference type="SAM" id="MobiDB-lite"/>
    </source>
</evidence>
<keyword evidence="3" id="KW-1185">Reference proteome</keyword>
<dbReference type="PaxDb" id="29760-VIT_08s0032g00580.t01"/>
<feature type="compositionally biased region" description="Polar residues" evidence="1">
    <location>
        <begin position="57"/>
        <end position="84"/>
    </location>
</feature>